<sequence length="124" mass="13764">MVEGCSQNALFVRETSAEKIDDQEVNPTPPIVAACPPEICPPIRDDSDNYYDWSFCVENMRLEELKEYFSDSIILNTNEDDLGRAKNEKGPATNKKRLQISIPKQGESSKVPKTLGTTPGTSSI</sequence>
<evidence type="ECO:0000313" key="2">
    <source>
        <dbReference type="EMBL" id="PON68403.1"/>
    </source>
</evidence>
<gene>
    <name evidence="2" type="ORF">PanWU01x14_095550</name>
</gene>
<organism evidence="2 3">
    <name type="scientific">Parasponia andersonii</name>
    <name type="common">Sponia andersonii</name>
    <dbReference type="NCBI Taxonomy" id="3476"/>
    <lineage>
        <taxon>Eukaryota</taxon>
        <taxon>Viridiplantae</taxon>
        <taxon>Streptophyta</taxon>
        <taxon>Embryophyta</taxon>
        <taxon>Tracheophyta</taxon>
        <taxon>Spermatophyta</taxon>
        <taxon>Magnoliopsida</taxon>
        <taxon>eudicotyledons</taxon>
        <taxon>Gunneridae</taxon>
        <taxon>Pentapetalae</taxon>
        <taxon>rosids</taxon>
        <taxon>fabids</taxon>
        <taxon>Rosales</taxon>
        <taxon>Cannabaceae</taxon>
        <taxon>Parasponia</taxon>
    </lineage>
</organism>
<dbReference type="Proteomes" id="UP000237105">
    <property type="component" value="Unassembled WGS sequence"/>
</dbReference>
<feature type="compositionally biased region" description="Polar residues" evidence="1">
    <location>
        <begin position="115"/>
        <end position="124"/>
    </location>
</feature>
<feature type="region of interest" description="Disordered" evidence="1">
    <location>
        <begin position="79"/>
        <end position="124"/>
    </location>
</feature>
<dbReference type="EMBL" id="JXTB01000063">
    <property type="protein sequence ID" value="PON68403.1"/>
    <property type="molecule type" value="Genomic_DNA"/>
</dbReference>
<evidence type="ECO:0000256" key="1">
    <source>
        <dbReference type="SAM" id="MobiDB-lite"/>
    </source>
</evidence>
<comment type="caution">
    <text evidence="2">The sequence shown here is derived from an EMBL/GenBank/DDBJ whole genome shotgun (WGS) entry which is preliminary data.</text>
</comment>
<proteinExistence type="predicted"/>
<accession>A0A2P5D520</accession>
<evidence type="ECO:0000313" key="3">
    <source>
        <dbReference type="Proteomes" id="UP000237105"/>
    </source>
</evidence>
<name>A0A2P5D520_PARAD</name>
<protein>
    <submittedName>
        <fullName evidence="2">Uncharacterized protein</fullName>
    </submittedName>
</protein>
<dbReference type="OrthoDB" id="10361599at2759"/>
<keyword evidence="3" id="KW-1185">Reference proteome</keyword>
<reference evidence="3" key="1">
    <citation type="submission" date="2016-06" db="EMBL/GenBank/DDBJ databases">
        <title>Parallel loss of symbiosis genes in relatives of nitrogen-fixing non-legume Parasponia.</title>
        <authorList>
            <person name="Van Velzen R."/>
            <person name="Holmer R."/>
            <person name="Bu F."/>
            <person name="Rutten L."/>
            <person name="Van Zeijl A."/>
            <person name="Liu W."/>
            <person name="Santuari L."/>
            <person name="Cao Q."/>
            <person name="Sharma T."/>
            <person name="Shen D."/>
            <person name="Roswanjaya Y."/>
            <person name="Wardhani T."/>
            <person name="Kalhor M.S."/>
            <person name="Jansen J."/>
            <person name="Van den Hoogen J."/>
            <person name="Gungor B."/>
            <person name="Hartog M."/>
            <person name="Hontelez J."/>
            <person name="Verver J."/>
            <person name="Yang W.-C."/>
            <person name="Schijlen E."/>
            <person name="Repin R."/>
            <person name="Schilthuizen M."/>
            <person name="Schranz E."/>
            <person name="Heidstra R."/>
            <person name="Miyata K."/>
            <person name="Fedorova E."/>
            <person name="Kohlen W."/>
            <person name="Bisseling T."/>
            <person name="Smit S."/>
            <person name="Geurts R."/>
        </authorList>
    </citation>
    <scope>NUCLEOTIDE SEQUENCE [LARGE SCALE GENOMIC DNA]</scope>
    <source>
        <strain evidence="3">cv. WU1-14</strain>
    </source>
</reference>
<dbReference type="AlphaFoldDB" id="A0A2P5D520"/>